<reference evidence="1 2" key="1">
    <citation type="submission" date="2017-02" db="EMBL/GenBank/DDBJ databases">
        <authorList>
            <person name="Peterson S.W."/>
        </authorList>
    </citation>
    <scope>NUCLEOTIDE SEQUENCE [LARGE SCALE GENOMIC DNA]</scope>
    <source>
        <strain evidence="1 2">DSM 9653</strain>
    </source>
</reference>
<dbReference type="AlphaFoldDB" id="A0A1T5H4I7"/>
<dbReference type="Proteomes" id="UP000190130">
    <property type="component" value="Unassembled WGS sequence"/>
</dbReference>
<name>A0A1T5H4I7_9HYPH</name>
<evidence type="ECO:0000313" key="1">
    <source>
        <dbReference type="EMBL" id="SKC15521.1"/>
    </source>
</evidence>
<sequence length="140" mass="16280">MLIAEIEGKRVARTLFIMPFVALALSTRTHAGDRLFGSTGRDGFSYYESSVSKFTRNGEVFFGVTGYAIQSGHNDKIEFKALFNCGNRSRIARKQFYDRNYWEISDRVKYVHRPEGIWYSLQSHHCPNNHFMLDATELWK</sequence>
<dbReference type="RefSeq" id="WP_139384545.1">
    <property type="nucleotide sequence ID" value="NZ_FUYX01000021.1"/>
</dbReference>
<dbReference type="OrthoDB" id="9974446at2"/>
<protein>
    <submittedName>
        <fullName evidence="1">Uncharacterized protein</fullName>
    </submittedName>
</protein>
<organism evidence="1 2">
    <name type="scientific">Bosea thiooxidans</name>
    <dbReference type="NCBI Taxonomy" id="53254"/>
    <lineage>
        <taxon>Bacteria</taxon>
        <taxon>Pseudomonadati</taxon>
        <taxon>Pseudomonadota</taxon>
        <taxon>Alphaproteobacteria</taxon>
        <taxon>Hyphomicrobiales</taxon>
        <taxon>Boseaceae</taxon>
        <taxon>Bosea</taxon>
    </lineage>
</organism>
<evidence type="ECO:0000313" key="2">
    <source>
        <dbReference type="Proteomes" id="UP000190130"/>
    </source>
</evidence>
<proteinExistence type="predicted"/>
<accession>A0A1T5H4I7</accession>
<gene>
    <name evidence="1" type="ORF">SAMN05660750_04867</name>
</gene>
<dbReference type="EMBL" id="FUYX01000021">
    <property type="protein sequence ID" value="SKC15521.1"/>
    <property type="molecule type" value="Genomic_DNA"/>
</dbReference>